<feature type="transmembrane region" description="Helical" evidence="2">
    <location>
        <begin position="206"/>
        <end position="224"/>
    </location>
</feature>
<keyword evidence="2" id="KW-0472">Membrane</keyword>
<organism evidence="3 4">
    <name type="scientific">Monopterus albus</name>
    <name type="common">Swamp eel</name>
    <dbReference type="NCBI Taxonomy" id="43700"/>
    <lineage>
        <taxon>Eukaryota</taxon>
        <taxon>Metazoa</taxon>
        <taxon>Chordata</taxon>
        <taxon>Craniata</taxon>
        <taxon>Vertebrata</taxon>
        <taxon>Euteleostomi</taxon>
        <taxon>Actinopterygii</taxon>
        <taxon>Neopterygii</taxon>
        <taxon>Teleostei</taxon>
        <taxon>Neoteleostei</taxon>
        <taxon>Acanthomorphata</taxon>
        <taxon>Anabantaria</taxon>
        <taxon>Synbranchiformes</taxon>
        <taxon>Synbranchidae</taxon>
        <taxon>Monopterus</taxon>
    </lineage>
</organism>
<evidence type="ECO:0000313" key="4">
    <source>
        <dbReference type="Proteomes" id="UP000261600"/>
    </source>
</evidence>
<dbReference type="CTD" id="10018"/>
<dbReference type="GeneID" id="109961081"/>
<accession>A0A3Q3K6I5</accession>
<name>A0A3Q3K6I5_MONAL</name>
<keyword evidence="2" id="KW-0812">Transmembrane</keyword>
<evidence type="ECO:0008006" key="5">
    <source>
        <dbReference type="Google" id="ProtNLM"/>
    </source>
</evidence>
<dbReference type="AlphaFoldDB" id="A0A3Q3K6I5"/>
<protein>
    <recommendedName>
        <fullName evidence="5">Bcl-x interacting BH3 domain-containing protein</fullName>
    </recommendedName>
</protein>
<dbReference type="Ensembl" id="ENSMALT00000029844.1">
    <property type="protein sequence ID" value="ENSMALP00000029319.1"/>
    <property type="gene ID" value="ENSMALG00000020289.1"/>
</dbReference>
<feature type="region of interest" description="Disordered" evidence="1">
    <location>
        <begin position="1"/>
        <end position="66"/>
    </location>
</feature>
<keyword evidence="4" id="KW-1185">Reference proteome</keyword>
<feature type="compositionally biased region" description="Polar residues" evidence="1">
    <location>
        <begin position="33"/>
        <end position="44"/>
    </location>
</feature>
<feature type="compositionally biased region" description="Polar residues" evidence="1">
    <location>
        <begin position="117"/>
        <end position="126"/>
    </location>
</feature>
<feature type="compositionally biased region" description="Polar residues" evidence="1">
    <location>
        <begin position="10"/>
        <end position="20"/>
    </location>
</feature>
<reference evidence="3" key="1">
    <citation type="submission" date="2025-08" db="UniProtKB">
        <authorList>
            <consortium name="Ensembl"/>
        </authorList>
    </citation>
    <scope>IDENTIFICATION</scope>
</reference>
<dbReference type="RefSeq" id="XP_020457321.1">
    <property type="nucleotide sequence ID" value="XM_020601665.1"/>
</dbReference>
<feature type="region of interest" description="Disordered" evidence="1">
    <location>
        <begin position="89"/>
        <end position="126"/>
    </location>
</feature>
<dbReference type="Proteomes" id="UP000261600">
    <property type="component" value="Unplaced"/>
</dbReference>
<evidence type="ECO:0000313" key="3">
    <source>
        <dbReference type="Ensembl" id="ENSMALP00000029319.1"/>
    </source>
</evidence>
<dbReference type="STRING" id="43700.ENSMALP00000029319"/>
<reference evidence="3" key="2">
    <citation type="submission" date="2025-09" db="UniProtKB">
        <authorList>
            <consortium name="Ensembl"/>
        </authorList>
    </citation>
    <scope>IDENTIFICATION</scope>
</reference>
<evidence type="ECO:0000256" key="1">
    <source>
        <dbReference type="SAM" id="MobiDB-lite"/>
    </source>
</evidence>
<sequence length="236" mass="25058">MHLSRPPNRSDGSTAVTATEESGDPPSVGAAGTSAQSSRSNGGSERSFGHPGSAGGGEPVSPSRCRTKAIAPLDSLSVFHTRSIFHLPRRSSSGYFSNDSDSVPSSPLSPRPVTADKVTQTPSPSSQVMNHALQCMAEAHGGRPGTHRQDASSPSPSSARQQNAIRDMQAEAVGRELRRIGDDYNNHLLELADRRRRVVPRIHQELTIVLCVGILVLVIGQIILQGSINSQDNSQV</sequence>
<evidence type="ECO:0000256" key="2">
    <source>
        <dbReference type="SAM" id="Phobius"/>
    </source>
</evidence>
<feature type="compositionally biased region" description="Low complexity" evidence="1">
    <location>
        <begin position="91"/>
        <end position="113"/>
    </location>
</feature>
<keyword evidence="2" id="KW-1133">Transmembrane helix</keyword>
<proteinExistence type="predicted"/>
<feature type="region of interest" description="Disordered" evidence="1">
    <location>
        <begin position="139"/>
        <end position="162"/>
    </location>
</feature>